<feature type="binding site" evidence="1">
    <location>
        <position position="106"/>
    </location>
    <ligand>
        <name>Zn(2+)</name>
        <dbReference type="ChEBI" id="CHEBI:29105"/>
    </ligand>
</feature>
<dbReference type="AlphaFoldDB" id="A0ABD1CFP9"/>
<dbReference type="Proteomes" id="UP001562425">
    <property type="component" value="Unassembled WGS sequence"/>
</dbReference>
<dbReference type="GO" id="GO:0008270">
    <property type="term" value="F:zinc ion binding"/>
    <property type="evidence" value="ECO:0007669"/>
    <property type="project" value="UniProtKB-UniRule"/>
</dbReference>
<feature type="compositionally biased region" description="Polar residues" evidence="2">
    <location>
        <begin position="327"/>
        <end position="337"/>
    </location>
</feature>
<feature type="region of interest" description="Disordered" evidence="2">
    <location>
        <begin position="447"/>
        <end position="473"/>
    </location>
</feature>
<feature type="compositionally biased region" description="Polar residues" evidence="2">
    <location>
        <begin position="197"/>
        <end position="207"/>
    </location>
</feature>
<proteinExistence type="predicted"/>
<dbReference type="Pfam" id="PF07776">
    <property type="entry name" value="zf-AD"/>
    <property type="match status" value="1"/>
</dbReference>
<feature type="compositionally biased region" description="Low complexity" evidence="2">
    <location>
        <begin position="358"/>
        <end position="378"/>
    </location>
</feature>
<feature type="binding site" evidence="1">
    <location>
        <position position="62"/>
    </location>
    <ligand>
        <name>Zn(2+)</name>
        <dbReference type="ChEBI" id="CHEBI:29105"/>
    </ligand>
</feature>
<feature type="binding site" evidence="1">
    <location>
        <position position="59"/>
    </location>
    <ligand>
        <name>Zn(2+)</name>
        <dbReference type="ChEBI" id="CHEBI:29105"/>
    </ligand>
</feature>
<evidence type="ECO:0000313" key="4">
    <source>
        <dbReference type="EMBL" id="KAL1375232.1"/>
    </source>
</evidence>
<keyword evidence="1" id="KW-0862">Zinc</keyword>
<evidence type="ECO:0000313" key="5">
    <source>
        <dbReference type="Proteomes" id="UP001562425"/>
    </source>
</evidence>
<reference evidence="4 5" key="1">
    <citation type="submission" date="2024-05" db="EMBL/GenBank/DDBJ databases">
        <title>Culex pipiens pipiens assembly and annotation.</title>
        <authorList>
            <person name="Alout H."/>
            <person name="Durand T."/>
        </authorList>
    </citation>
    <scope>NUCLEOTIDE SEQUENCE [LARGE SCALE GENOMIC DNA]</scope>
    <source>
        <strain evidence="4">HA-2024</strain>
        <tissue evidence="4">Whole body</tissue>
    </source>
</reference>
<dbReference type="PANTHER" id="PTHR39942">
    <property type="entry name" value="BCDNA.LD26519-RELATED"/>
    <property type="match status" value="1"/>
</dbReference>
<comment type="caution">
    <text evidence="4">The sequence shown here is derived from an EMBL/GenBank/DDBJ whole genome shotgun (WGS) entry which is preliminary data.</text>
</comment>
<organism evidence="4 5">
    <name type="scientific">Culex pipiens pipiens</name>
    <name type="common">Northern house mosquito</name>
    <dbReference type="NCBI Taxonomy" id="38569"/>
    <lineage>
        <taxon>Eukaryota</taxon>
        <taxon>Metazoa</taxon>
        <taxon>Ecdysozoa</taxon>
        <taxon>Arthropoda</taxon>
        <taxon>Hexapoda</taxon>
        <taxon>Insecta</taxon>
        <taxon>Pterygota</taxon>
        <taxon>Neoptera</taxon>
        <taxon>Endopterygota</taxon>
        <taxon>Diptera</taxon>
        <taxon>Nematocera</taxon>
        <taxon>Culicoidea</taxon>
        <taxon>Culicidae</taxon>
        <taxon>Culicinae</taxon>
        <taxon>Culicini</taxon>
        <taxon>Culex</taxon>
        <taxon>Culex</taxon>
    </lineage>
</organism>
<evidence type="ECO:0000256" key="1">
    <source>
        <dbReference type="PROSITE-ProRule" id="PRU01263"/>
    </source>
</evidence>
<dbReference type="InterPro" id="IPR012934">
    <property type="entry name" value="Znf_AD"/>
</dbReference>
<feature type="binding site" evidence="1">
    <location>
        <position position="109"/>
    </location>
    <ligand>
        <name>Zn(2+)</name>
        <dbReference type="ChEBI" id="CHEBI:29105"/>
    </ligand>
</feature>
<keyword evidence="1" id="KW-0479">Metal-binding</keyword>
<sequence length="473" mass="53420">MPGGGSREQLEAAAAAYLGRGHFYLQQNGGGGCGGDDDDDDDEGTGSIIPDRTGKHSFCRLCLTHSDRLSALFPVNAKPDRVLLAQILDCVEVQITLPDDIKALICTECVQQIYAFASFKELCKSNDQLLKSQTFTHESDEEDDEPVEVHPEITPEVTMTIPQQQQQQEKIVSLPDATLLEKLFEQGVQVEAIGDHQPTTAASSVQLSDADEREAERKAKNAARMRRWRLRQRQKQEQQHVVVKPEPETIVPLAIPVPDPVQLEQEEALRMQQAKEMFALLAQQQLRQVEAEIRRLKAGAMIQEQIQDFVVKQEPQPEPIEEEGGESSRQTSPSSEQHMAAVRRSRAEYMRKWRAKRSQSQQQTPTSAPTTPVAVSSSFGFVGRPPVLSPAPGETEKIVIQRHNRAEYMRRWRRERLKQELSPSEFDDWCTKSEQRRRFREWQVMRESASSAGDETMDCGELDTSSSFRVAQS</sequence>
<evidence type="ECO:0000259" key="3">
    <source>
        <dbReference type="PROSITE" id="PS51915"/>
    </source>
</evidence>
<dbReference type="EMBL" id="JBEHCU010012659">
    <property type="protein sequence ID" value="KAL1375232.1"/>
    <property type="molecule type" value="Genomic_DNA"/>
</dbReference>
<dbReference type="Gene3D" id="3.40.1800.20">
    <property type="match status" value="1"/>
</dbReference>
<gene>
    <name evidence="4" type="ORF">pipiens_004719</name>
</gene>
<dbReference type="SMART" id="SM00868">
    <property type="entry name" value="zf-AD"/>
    <property type="match status" value="1"/>
</dbReference>
<dbReference type="PANTHER" id="PTHR39942:SF1">
    <property type="entry name" value="BCDNA.LD26519-RELATED"/>
    <property type="match status" value="1"/>
</dbReference>
<accession>A0ABD1CFP9</accession>
<name>A0ABD1CFP9_CULPP</name>
<dbReference type="PROSITE" id="PS51257">
    <property type="entry name" value="PROKAR_LIPOPROTEIN"/>
    <property type="match status" value="1"/>
</dbReference>
<keyword evidence="5" id="KW-1185">Reference proteome</keyword>
<feature type="region of interest" description="Disordered" evidence="2">
    <location>
        <begin position="195"/>
        <end position="224"/>
    </location>
</feature>
<feature type="domain" description="ZAD" evidence="3">
    <location>
        <begin position="57"/>
        <end position="133"/>
    </location>
</feature>
<feature type="compositionally biased region" description="Polar residues" evidence="2">
    <location>
        <begin position="463"/>
        <end position="473"/>
    </location>
</feature>
<protein>
    <recommendedName>
        <fullName evidence="3">ZAD domain-containing protein</fullName>
    </recommendedName>
</protein>
<dbReference type="PROSITE" id="PS51915">
    <property type="entry name" value="ZAD"/>
    <property type="match status" value="1"/>
</dbReference>
<dbReference type="SUPFAM" id="SSF57716">
    <property type="entry name" value="Glucocorticoid receptor-like (DNA-binding domain)"/>
    <property type="match status" value="1"/>
</dbReference>
<keyword evidence="1" id="KW-0863">Zinc-finger</keyword>
<feature type="region of interest" description="Disordered" evidence="2">
    <location>
        <begin position="314"/>
        <end position="378"/>
    </location>
</feature>
<evidence type="ECO:0000256" key="2">
    <source>
        <dbReference type="SAM" id="MobiDB-lite"/>
    </source>
</evidence>